<evidence type="ECO:0000313" key="2">
    <source>
        <dbReference type="Proteomes" id="UP000001056"/>
    </source>
</evidence>
<accession>Q2GSD1</accession>
<evidence type="ECO:0000313" key="1">
    <source>
        <dbReference type="EMBL" id="EAQ85109.1"/>
    </source>
</evidence>
<dbReference type="Proteomes" id="UP000001056">
    <property type="component" value="Unassembled WGS sequence"/>
</dbReference>
<dbReference type="OrthoDB" id="5232891at2759"/>
<dbReference type="HOGENOM" id="CLU_2739804_0_0_1"/>
<dbReference type="VEuPathDB" id="FungiDB:CHGG_09123"/>
<name>Q2GSD1_CHAGB</name>
<organism evidence="1 2">
    <name type="scientific">Chaetomium globosum (strain ATCC 6205 / CBS 148.51 / DSM 1962 / NBRC 6347 / NRRL 1970)</name>
    <name type="common">Soil fungus</name>
    <dbReference type="NCBI Taxonomy" id="306901"/>
    <lineage>
        <taxon>Eukaryota</taxon>
        <taxon>Fungi</taxon>
        <taxon>Dikarya</taxon>
        <taxon>Ascomycota</taxon>
        <taxon>Pezizomycotina</taxon>
        <taxon>Sordariomycetes</taxon>
        <taxon>Sordariomycetidae</taxon>
        <taxon>Sordariales</taxon>
        <taxon>Chaetomiaceae</taxon>
        <taxon>Chaetomium</taxon>
    </lineage>
</organism>
<dbReference type="RefSeq" id="XP_001227050.1">
    <property type="nucleotide sequence ID" value="XM_001227049.1"/>
</dbReference>
<dbReference type="InParanoid" id="Q2GSD1"/>
<gene>
    <name evidence="1" type="ORF">CHGG_09123</name>
</gene>
<keyword evidence="2" id="KW-1185">Reference proteome</keyword>
<sequence length="71" mass="8354">MARRPGDSAKWMSLTQIRFMIQAYERLRDQISEGNQCDPSQATALQDMFDMWLRALAGWKGLWFCQPRTIE</sequence>
<dbReference type="EMBL" id="CH408034">
    <property type="protein sequence ID" value="EAQ85109.1"/>
    <property type="molecule type" value="Genomic_DNA"/>
</dbReference>
<proteinExistence type="predicted"/>
<dbReference type="GeneID" id="4394683"/>
<protein>
    <submittedName>
        <fullName evidence="1">Uncharacterized protein</fullName>
    </submittedName>
</protein>
<reference evidence="2" key="1">
    <citation type="journal article" date="2015" name="Genome Announc.">
        <title>Draft genome sequence of the cellulolytic fungus Chaetomium globosum.</title>
        <authorList>
            <person name="Cuomo C.A."/>
            <person name="Untereiner W.A."/>
            <person name="Ma L.-J."/>
            <person name="Grabherr M."/>
            <person name="Birren B.W."/>
        </authorList>
    </citation>
    <scope>NUCLEOTIDE SEQUENCE [LARGE SCALE GENOMIC DNA]</scope>
    <source>
        <strain evidence="2">ATCC 6205 / CBS 148.51 / DSM 1962 / NBRC 6347 / NRRL 1970</strain>
    </source>
</reference>
<dbReference type="AlphaFoldDB" id="Q2GSD1"/>